<dbReference type="AlphaFoldDB" id="A0A8U0HQR2"/>
<dbReference type="InterPro" id="IPR017938">
    <property type="entry name" value="Riboflavin_synthase-like_b-brl"/>
</dbReference>
<accession>A0A8U0HQR2</accession>
<evidence type="ECO:0000259" key="1">
    <source>
        <dbReference type="PROSITE" id="PS51384"/>
    </source>
</evidence>
<reference evidence="2 3" key="1">
    <citation type="submission" date="2022-04" db="EMBL/GenBank/DDBJ databases">
        <title>Diverse halophilic archaea isolated from saline environments.</title>
        <authorList>
            <person name="Cui H.-L."/>
        </authorList>
    </citation>
    <scope>NUCLEOTIDE SEQUENCE [LARGE SCALE GENOMIC DNA]</scope>
    <source>
        <strain evidence="2 3">XZYJT49</strain>
    </source>
</reference>
<dbReference type="Pfam" id="PF00175">
    <property type="entry name" value="NAD_binding_1"/>
    <property type="match status" value="1"/>
</dbReference>
<dbReference type="InterPro" id="IPR001433">
    <property type="entry name" value="OxRdtase_FAD/NAD-bd"/>
</dbReference>
<dbReference type="InterPro" id="IPR001709">
    <property type="entry name" value="Flavoprot_Pyr_Nucl_cyt_Rdtase"/>
</dbReference>
<organism evidence="2 3">
    <name type="scientific">Halorussus limi</name>
    <dbReference type="NCBI Taxonomy" id="2938695"/>
    <lineage>
        <taxon>Archaea</taxon>
        <taxon>Methanobacteriati</taxon>
        <taxon>Methanobacteriota</taxon>
        <taxon>Stenosarchaea group</taxon>
        <taxon>Halobacteria</taxon>
        <taxon>Halobacteriales</taxon>
        <taxon>Haladaptataceae</taxon>
        <taxon>Halorussus</taxon>
    </lineage>
</organism>
<evidence type="ECO:0000313" key="2">
    <source>
        <dbReference type="EMBL" id="UPV73076.1"/>
    </source>
</evidence>
<proteinExistence type="predicted"/>
<dbReference type="GeneID" id="72185731"/>
<dbReference type="GO" id="GO:0016491">
    <property type="term" value="F:oxidoreductase activity"/>
    <property type="evidence" value="ECO:0007669"/>
    <property type="project" value="InterPro"/>
</dbReference>
<dbReference type="InterPro" id="IPR050415">
    <property type="entry name" value="MRET"/>
</dbReference>
<dbReference type="PANTHER" id="PTHR47354">
    <property type="entry name" value="NADH OXIDOREDUCTASE HCR"/>
    <property type="match status" value="1"/>
</dbReference>
<dbReference type="SUPFAM" id="SSF52343">
    <property type="entry name" value="Ferredoxin reductase-like, C-terminal NADP-linked domain"/>
    <property type="match status" value="1"/>
</dbReference>
<dbReference type="Gene3D" id="3.40.50.80">
    <property type="entry name" value="Nucleotide-binding domain of ferredoxin-NADP reductase (FNR) module"/>
    <property type="match status" value="1"/>
</dbReference>
<dbReference type="Proteomes" id="UP000830729">
    <property type="component" value="Chromosome"/>
</dbReference>
<feature type="domain" description="FAD-binding FR-type" evidence="1">
    <location>
        <begin position="2"/>
        <end position="114"/>
    </location>
</feature>
<gene>
    <name evidence="2" type="ORF">M0R89_10990</name>
</gene>
<protein>
    <submittedName>
        <fullName evidence="2">FAD-binding oxidoreductase</fullName>
    </submittedName>
</protein>
<dbReference type="PRINTS" id="PR00371">
    <property type="entry name" value="FPNCR"/>
</dbReference>
<dbReference type="PROSITE" id="PS51384">
    <property type="entry name" value="FAD_FR"/>
    <property type="match status" value="1"/>
</dbReference>
<dbReference type="RefSeq" id="WP_248649134.1">
    <property type="nucleotide sequence ID" value="NZ_CP096659.1"/>
</dbReference>
<dbReference type="Gene3D" id="2.40.30.10">
    <property type="entry name" value="Translation factors"/>
    <property type="match status" value="1"/>
</dbReference>
<name>A0A8U0HQR2_9EURY</name>
<dbReference type="InterPro" id="IPR017927">
    <property type="entry name" value="FAD-bd_FR_type"/>
</dbReference>
<dbReference type="SUPFAM" id="SSF63380">
    <property type="entry name" value="Riboflavin synthase domain-like"/>
    <property type="match status" value="1"/>
</dbReference>
<sequence>MTDTHEVTVTSVHQMTPTVEQFVLESDGYRFDFDPGQHTHVHFPRSESPAVDEASGDEDDEVVRPYTATAMPGSERITLAVKRYPDGVASTWMHERTPGDRIEIEELGGNLYLRDLDSDVAFVSTGTGITPMIAMAKQYVREGTGRAHFFFGEKDEENVIYRETLDQLAADYPDFDVTYVLSEADEGWPGAEGHVQDHLADYLDGFGGRDFYVCGVPQMVVDTQDYLDEQGVSDDRVYVEGWEGDEVADDEES</sequence>
<dbReference type="KEGG" id="halx:M0R89_10990"/>
<evidence type="ECO:0000313" key="3">
    <source>
        <dbReference type="Proteomes" id="UP000830729"/>
    </source>
</evidence>
<dbReference type="PANTHER" id="PTHR47354:SF5">
    <property type="entry name" value="PROTEIN RFBI"/>
    <property type="match status" value="1"/>
</dbReference>
<dbReference type="InterPro" id="IPR008333">
    <property type="entry name" value="Cbr1-like_FAD-bd_dom"/>
</dbReference>
<dbReference type="EMBL" id="CP096659">
    <property type="protein sequence ID" value="UPV73076.1"/>
    <property type="molecule type" value="Genomic_DNA"/>
</dbReference>
<dbReference type="Pfam" id="PF00970">
    <property type="entry name" value="FAD_binding_6"/>
    <property type="match status" value="1"/>
</dbReference>
<keyword evidence="3" id="KW-1185">Reference proteome</keyword>
<dbReference type="InterPro" id="IPR039261">
    <property type="entry name" value="FNR_nucleotide-bd"/>
</dbReference>